<dbReference type="STRING" id="452637.Oter_1650"/>
<keyword evidence="4" id="KW-0804">Transcription</keyword>
<sequence>MELYQLRYAVAVADTGNFTRAAERCNVTQPSLSQQIINLEKEVGHKLFHRLGRRAVLTEAGAVFIERARQIVYDVENAAKELSDHPSLDRRITVGAIQTVAPYLLLPMIEVCKRELPNLQINLIEDFRVDLVHGVVEGDLDLAIVTLPVDDPRVSVEPLMTEPLLLVVGKNHPFATRKEISINDLADETFVTMGESSTLAAQIRSFFGGHNFQPKVGYRCAQVATLKTLVAMGLAISILPRVDQEEKDRETLTYLRLTGSAPTRELVVVRHLQRYQSRGAQQFLQLLHEQVRLKQQEPSLE</sequence>
<dbReference type="PANTHER" id="PTHR30346:SF28">
    <property type="entry name" value="HTH-TYPE TRANSCRIPTIONAL REGULATOR CYNR"/>
    <property type="match status" value="1"/>
</dbReference>
<organism evidence="6 7">
    <name type="scientific">Opitutus terrae (strain DSM 11246 / JCM 15787 / PB90-1)</name>
    <dbReference type="NCBI Taxonomy" id="452637"/>
    <lineage>
        <taxon>Bacteria</taxon>
        <taxon>Pseudomonadati</taxon>
        <taxon>Verrucomicrobiota</taxon>
        <taxon>Opitutia</taxon>
        <taxon>Opitutales</taxon>
        <taxon>Opitutaceae</taxon>
        <taxon>Opitutus</taxon>
    </lineage>
</organism>
<dbReference type="SUPFAM" id="SSF46785">
    <property type="entry name" value="Winged helix' DNA-binding domain"/>
    <property type="match status" value="1"/>
</dbReference>
<comment type="similarity">
    <text evidence="1">Belongs to the LysR transcriptional regulatory family.</text>
</comment>
<dbReference type="KEGG" id="ote:Oter_1650"/>
<dbReference type="InterPro" id="IPR000847">
    <property type="entry name" value="LysR_HTH_N"/>
</dbReference>
<dbReference type="AlphaFoldDB" id="B1ZUQ0"/>
<dbReference type="Pfam" id="PF00126">
    <property type="entry name" value="HTH_1"/>
    <property type="match status" value="1"/>
</dbReference>
<dbReference type="SUPFAM" id="SSF53850">
    <property type="entry name" value="Periplasmic binding protein-like II"/>
    <property type="match status" value="1"/>
</dbReference>
<dbReference type="Gene3D" id="1.10.10.10">
    <property type="entry name" value="Winged helix-like DNA-binding domain superfamily/Winged helix DNA-binding domain"/>
    <property type="match status" value="1"/>
</dbReference>
<gene>
    <name evidence="6" type="ordered locus">Oter_1650</name>
</gene>
<name>B1ZUQ0_OPITP</name>
<evidence type="ECO:0000259" key="5">
    <source>
        <dbReference type="PROSITE" id="PS50931"/>
    </source>
</evidence>
<dbReference type="Proteomes" id="UP000007013">
    <property type="component" value="Chromosome"/>
</dbReference>
<dbReference type="InterPro" id="IPR036388">
    <property type="entry name" value="WH-like_DNA-bd_sf"/>
</dbReference>
<keyword evidence="2" id="KW-0805">Transcription regulation</keyword>
<keyword evidence="7" id="KW-1185">Reference proteome</keyword>
<dbReference type="Pfam" id="PF03466">
    <property type="entry name" value="LysR_substrate"/>
    <property type="match status" value="1"/>
</dbReference>
<dbReference type="PANTHER" id="PTHR30346">
    <property type="entry name" value="TRANSCRIPTIONAL DUAL REGULATOR HCAR-RELATED"/>
    <property type="match status" value="1"/>
</dbReference>
<dbReference type="PROSITE" id="PS50931">
    <property type="entry name" value="HTH_LYSR"/>
    <property type="match status" value="1"/>
</dbReference>
<dbReference type="EMBL" id="CP001032">
    <property type="protein sequence ID" value="ACB74934.1"/>
    <property type="molecule type" value="Genomic_DNA"/>
</dbReference>
<dbReference type="Gene3D" id="3.40.190.290">
    <property type="match status" value="1"/>
</dbReference>
<dbReference type="GO" id="GO:0003677">
    <property type="term" value="F:DNA binding"/>
    <property type="evidence" value="ECO:0007669"/>
    <property type="project" value="UniProtKB-KW"/>
</dbReference>
<dbReference type="GO" id="GO:0003700">
    <property type="term" value="F:DNA-binding transcription factor activity"/>
    <property type="evidence" value="ECO:0007669"/>
    <property type="project" value="InterPro"/>
</dbReference>
<dbReference type="InterPro" id="IPR005119">
    <property type="entry name" value="LysR_subst-bd"/>
</dbReference>
<evidence type="ECO:0000256" key="4">
    <source>
        <dbReference type="ARBA" id="ARBA00023163"/>
    </source>
</evidence>
<proteinExistence type="inferred from homology"/>
<accession>B1ZUQ0</accession>
<dbReference type="GO" id="GO:0032993">
    <property type="term" value="C:protein-DNA complex"/>
    <property type="evidence" value="ECO:0007669"/>
    <property type="project" value="TreeGrafter"/>
</dbReference>
<evidence type="ECO:0000256" key="3">
    <source>
        <dbReference type="ARBA" id="ARBA00023125"/>
    </source>
</evidence>
<dbReference type="CDD" id="cd05466">
    <property type="entry name" value="PBP2_LTTR_substrate"/>
    <property type="match status" value="1"/>
</dbReference>
<evidence type="ECO:0000256" key="1">
    <source>
        <dbReference type="ARBA" id="ARBA00009437"/>
    </source>
</evidence>
<feature type="domain" description="HTH lysR-type" evidence="5">
    <location>
        <begin position="1"/>
        <end position="58"/>
    </location>
</feature>
<dbReference type="OrthoDB" id="9803735at2"/>
<dbReference type="FunFam" id="1.10.10.10:FF:000001">
    <property type="entry name" value="LysR family transcriptional regulator"/>
    <property type="match status" value="1"/>
</dbReference>
<evidence type="ECO:0000256" key="2">
    <source>
        <dbReference type="ARBA" id="ARBA00023015"/>
    </source>
</evidence>
<reference evidence="6 7" key="1">
    <citation type="journal article" date="2011" name="J. Bacteriol.">
        <title>Genome sequence of the verrucomicrobium Opitutus terrae PB90-1, an abundant inhabitant of rice paddy soil ecosystems.</title>
        <authorList>
            <person name="van Passel M.W."/>
            <person name="Kant R."/>
            <person name="Palva A."/>
            <person name="Copeland A."/>
            <person name="Lucas S."/>
            <person name="Lapidus A."/>
            <person name="Glavina del Rio T."/>
            <person name="Pitluck S."/>
            <person name="Goltsman E."/>
            <person name="Clum A."/>
            <person name="Sun H."/>
            <person name="Schmutz J."/>
            <person name="Larimer F.W."/>
            <person name="Land M.L."/>
            <person name="Hauser L."/>
            <person name="Kyrpides N."/>
            <person name="Mikhailova N."/>
            <person name="Richardson P.P."/>
            <person name="Janssen P.H."/>
            <person name="de Vos W.M."/>
            <person name="Smidt H."/>
        </authorList>
    </citation>
    <scope>NUCLEOTIDE SEQUENCE [LARGE SCALE GENOMIC DNA]</scope>
    <source>
        <strain evidence="7">DSM 11246 / JCM 15787 / PB90-1</strain>
    </source>
</reference>
<dbReference type="RefSeq" id="WP_012374471.1">
    <property type="nucleotide sequence ID" value="NC_010571.1"/>
</dbReference>
<keyword evidence="3" id="KW-0238">DNA-binding</keyword>
<dbReference type="eggNOG" id="COG0583">
    <property type="taxonomic scope" value="Bacteria"/>
</dbReference>
<dbReference type="InterPro" id="IPR036390">
    <property type="entry name" value="WH_DNA-bd_sf"/>
</dbReference>
<dbReference type="PRINTS" id="PR00039">
    <property type="entry name" value="HTHLYSR"/>
</dbReference>
<dbReference type="HOGENOM" id="CLU_039613_6_0_0"/>
<protein>
    <submittedName>
        <fullName evidence="6">Transcriptional regulator, LysR family</fullName>
    </submittedName>
</protein>
<evidence type="ECO:0000313" key="7">
    <source>
        <dbReference type="Proteomes" id="UP000007013"/>
    </source>
</evidence>
<evidence type="ECO:0000313" key="6">
    <source>
        <dbReference type="EMBL" id="ACB74934.1"/>
    </source>
</evidence>